<dbReference type="EMBL" id="QEAS01000035">
    <property type="protein sequence ID" value="PWG78106.1"/>
    <property type="molecule type" value="Genomic_DNA"/>
</dbReference>
<comment type="caution">
    <text evidence="1">The sequence shown here is derived from an EMBL/GenBank/DDBJ whole genome shotgun (WGS) entry which is preliminary data.</text>
</comment>
<reference evidence="1 2" key="1">
    <citation type="submission" date="2018-04" db="EMBL/GenBank/DDBJ databases">
        <title>Pedobacter chongqingensis sp. nov., isolated from a rottenly hemp rope.</title>
        <authorList>
            <person name="Cai Y."/>
        </authorList>
    </citation>
    <scope>NUCLEOTIDE SEQUENCE [LARGE SCALE GENOMIC DNA]</scope>
    <source>
        <strain evidence="1 2">FJ4-8</strain>
    </source>
</reference>
<name>A0A2U2P9N4_9SPHI</name>
<proteinExistence type="predicted"/>
<evidence type="ECO:0000313" key="1">
    <source>
        <dbReference type="EMBL" id="PWG78106.1"/>
    </source>
</evidence>
<gene>
    <name evidence="1" type="ORF">DDR33_24120</name>
</gene>
<protein>
    <submittedName>
        <fullName evidence="1">Uncharacterized protein</fullName>
    </submittedName>
</protein>
<organism evidence="1 2">
    <name type="scientific">Pararcticibacter amylolyticus</name>
    <dbReference type="NCBI Taxonomy" id="2173175"/>
    <lineage>
        <taxon>Bacteria</taxon>
        <taxon>Pseudomonadati</taxon>
        <taxon>Bacteroidota</taxon>
        <taxon>Sphingobacteriia</taxon>
        <taxon>Sphingobacteriales</taxon>
        <taxon>Sphingobacteriaceae</taxon>
        <taxon>Pararcticibacter</taxon>
    </lineage>
</organism>
<evidence type="ECO:0000313" key="2">
    <source>
        <dbReference type="Proteomes" id="UP000245647"/>
    </source>
</evidence>
<sequence length="89" mass="9762">MLIDIGQQAVKLLVEIHHVGSFSPGKGAKFAGDGGSHNFPEVSSATLFIVVDEEFIEWAHQRGTSFLKVQVKDKLGSKLNKFVFISLSF</sequence>
<keyword evidence="2" id="KW-1185">Reference proteome</keyword>
<dbReference type="AlphaFoldDB" id="A0A2U2P9N4"/>
<dbReference type="Proteomes" id="UP000245647">
    <property type="component" value="Unassembled WGS sequence"/>
</dbReference>
<accession>A0A2U2P9N4</accession>